<keyword evidence="4" id="KW-1185">Reference proteome</keyword>
<accession>A0A4S8LUC8</accession>
<sequence length="156" mass="17509">MLENTPTVSEVPIPKTNQGTRWKYPSNYGNLTDLAQRMSSGIGRKHFCYIPLENSIEKSIHSNYITGAWDYIRFFTCYNLPLDPTPSLSCYVALTSHHTSASKYLIGACHYLKDLYPDFDDSHLSPLLITKVSVSHNTGRSSDHAADRDSANYKGS</sequence>
<evidence type="ECO:0000313" key="2">
    <source>
        <dbReference type="EMBL" id="THU93149.1"/>
    </source>
</evidence>
<gene>
    <name evidence="2" type="ORF">K435DRAFT_861775</name>
    <name evidence="3" type="ORF">K435DRAFT_861779</name>
</gene>
<dbReference type="OrthoDB" id="5598396at2759"/>
<feature type="compositionally biased region" description="Basic and acidic residues" evidence="1">
    <location>
        <begin position="141"/>
        <end position="156"/>
    </location>
</feature>
<feature type="region of interest" description="Disordered" evidence="1">
    <location>
        <begin position="137"/>
        <end position="156"/>
    </location>
</feature>
<evidence type="ECO:0000313" key="3">
    <source>
        <dbReference type="EMBL" id="THU93154.1"/>
    </source>
</evidence>
<evidence type="ECO:0000256" key="1">
    <source>
        <dbReference type="SAM" id="MobiDB-lite"/>
    </source>
</evidence>
<evidence type="ECO:0000313" key="4">
    <source>
        <dbReference type="Proteomes" id="UP000297245"/>
    </source>
</evidence>
<proteinExistence type="predicted"/>
<dbReference type="AlphaFoldDB" id="A0A4S8LUC8"/>
<dbReference type="Proteomes" id="UP000297245">
    <property type="component" value="Unassembled WGS sequence"/>
</dbReference>
<dbReference type="EMBL" id="ML179257">
    <property type="protein sequence ID" value="THU93149.1"/>
    <property type="molecule type" value="Genomic_DNA"/>
</dbReference>
<reference evidence="3 4" key="1">
    <citation type="journal article" date="2019" name="Nat. Ecol. Evol.">
        <title>Megaphylogeny resolves global patterns of mushroom evolution.</title>
        <authorList>
            <person name="Varga T."/>
            <person name="Krizsan K."/>
            <person name="Foldi C."/>
            <person name="Dima B."/>
            <person name="Sanchez-Garcia M."/>
            <person name="Sanchez-Ramirez S."/>
            <person name="Szollosi G.J."/>
            <person name="Szarkandi J.G."/>
            <person name="Papp V."/>
            <person name="Albert L."/>
            <person name="Andreopoulos W."/>
            <person name="Angelini C."/>
            <person name="Antonin V."/>
            <person name="Barry K.W."/>
            <person name="Bougher N.L."/>
            <person name="Buchanan P."/>
            <person name="Buyck B."/>
            <person name="Bense V."/>
            <person name="Catcheside P."/>
            <person name="Chovatia M."/>
            <person name="Cooper J."/>
            <person name="Damon W."/>
            <person name="Desjardin D."/>
            <person name="Finy P."/>
            <person name="Geml J."/>
            <person name="Haridas S."/>
            <person name="Hughes K."/>
            <person name="Justo A."/>
            <person name="Karasinski D."/>
            <person name="Kautmanova I."/>
            <person name="Kiss B."/>
            <person name="Kocsube S."/>
            <person name="Kotiranta H."/>
            <person name="LaButti K.M."/>
            <person name="Lechner B.E."/>
            <person name="Liimatainen K."/>
            <person name="Lipzen A."/>
            <person name="Lukacs Z."/>
            <person name="Mihaltcheva S."/>
            <person name="Morgado L.N."/>
            <person name="Niskanen T."/>
            <person name="Noordeloos M.E."/>
            <person name="Ohm R.A."/>
            <person name="Ortiz-Santana B."/>
            <person name="Ovrebo C."/>
            <person name="Racz N."/>
            <person name="Riley R."/>
            <person name="Savchenko A."/>
            <person name="Shiryaev A."/>
            <person name="Soop K."/>
            <person name="Spirin V."/>
            <person name="Szebenyi C."/>
            <person name="Tomsovsky M."/>
            <person name="Tulloss R.E."/>
            <person name="Uehling J."/>
            <person name="Grigoriev I.V."/>
            <person name="Vagvolgyi C."/>
            <person name="Papp T."/>
            <person name="Martin F.M."/>
            <person name="Miettinen O."/>
            <person name="Hibbett D.S."/>
            <person name="Nagy L.G."/>
        </authorList>
    </citation>
    <scope>NUCLEOTIDE SEQUENCE [LARGE SCALE GENOMIC DNA]</scope>
    <source>
        <strain evidence="3 4">CBS 962.96</strain>
    </source>
</reference>
<name>A0A4S8LUC8_DENBC</name>
<protein>
    <submittedName>
        <fullName evidence="3">Uncharacterized protein</fullName>
    </submittedName>
</protein>
<organism evidence="3 4">
    <name type="scientific">Dendrothele bispora (strain CBS 962.96)</name>
    <dbReference type="NCBI Taxonomy" id="1314807"/>
    <lineage>
        <taxon>Eukaryota</taxon>
        <taxon>Fungi</taxon>
        <taxon>Dikarya</taxon>
        <taxon>Basidiomycota</taxon>
        <taxon>Agaricomycotina</taxon>
        <taxon>Agaricomycetes</taxon>
        <taxon>Agaricomycetidae</taxon>
        <taxon>Agaricales</taxon>
        <taxon>Agaricales incertae sedis</taxon>
        <taxon>Dendrothele</taxon>
    </lineage>
</organism>
<dbReference type="EMBL" id="ML179257">
    <property type="protein sequence ID" value="THU93154.1"/>
    <property type="molecule type" value="Genomic_DNA"/>
</dbReference>